<reference evidence="2" key="1">
    <citation type="submission" date="2023-06" db="EMBL/GenBank/DDBJ databases">
        <title>Genomic Diversity of Vibrio spp. and Metagenomic Analysis of Pathogens in Florida Gulf Coastal Waters Following Hurricane Ian.</title>
        <authorList>
            <person name="Brumfield K.D."/>
        </authorList>
    </citation>
    <scope>NUCLEOTIDE SEQUENCE</scope>
    <source>
        <strain evidence="2">WBS2B-138</strain>
    </source>
</reference>
<evidence type="ECO:0000256" key="1">
    <source>
        <dbReference type="SAM" id="SignalP"/>
    </source>
</evidence>
<accession>A0AAW8PZI4</accession>
<evidence type="ECO:0000313" key="3">
    <source>
        <dbReference type="Proteomes" id="UP001253193"/>
    </source>
</evidence>
<dbReference type="EMBL" id="JAUHGG010000003">
    <property type="protein sequence ID" value="MDS1821682.1"/>
    <property type="molecule type" value="Genomic_DNA"/>
</dbReference>
<feature type="signal peptide" evidence="1">
    <location>
        <begin position="1"/>
        <end position="21"/>
    </location>
</feature>
<dbReference type="Proteomes" id="UP001253193">
    <property type="component" value="Unassembled WGS sequence"/>
</dbReference>
<feature type="chain" id="PRO_5043387208" evidence="1">
    <location>
        <begin position="22"/>
        <end position="211"/>
    </location>
</feature>
<dbReference type="PANTHER" id="PTHR43628">
    <property type="entry name" value="ACTIVATOR OF C KINASE PROTEIN 1-RELATED"/>
    <property type="match status" value="1"/>
</dbReference>
<dbReference type="AlphaFoldDB" id="A0AAW8PZI4"/>
<dbReference type="PANTHER" id="PTHR43628:SF1">
    <property type="entry name" value="CHITIN SYNTHASE REGULATORY FACTOR 2-RELATED"/>
    <property type="match status" value="1"/>
</dbReference>
<keyword evidence="1" id="KW-0732">Signal</keyword>
<dbReference type="SUPFAM" id="SSF81901">
    <property type="entry name" value="HCP-like"/>
    <property type="match status" value="1"/>
</dbReference>
<dbReference type="RefSeq" id="WP_311020598.1">
    <property type="nucleotide sequence ID" value="NZ_JAUHGG010000003.1"/>
</dbReference>
<organism evidence="2 3">
    <name type="scientific">Vibrio parahaemolyticus</name>
    <dbReference type="NCBI Taxonomy" id="670"/>
    <lineage>
        <taxon>Bacteria</taxon>
        <taxon>Pseudomonadati</taxon>
        <taxon>Pseudomonadota</taxon>
        <taxon>Gammaproteobacteria</taxon>
        <taxon>Vibrionales</taxon>
        <taxon>Vibrionaceae</taxon>
        <taxon>Vibrio</taxon>
    </lineage>
</organism>
<sequence length="211" mass="23782">MKFKIAVIKICLLVASTLIIAGCSAPNKVERLSHGGAEDLYELANMYSSGRNVKKDEQMSMHYLNLASERGSVGARYTLAVRYDKKGDLKNAVKWYKKAAEPKHFNGHAMLRLARIYQSGELGEVDLDAALESYTNAAKLGYPEAMLEVAQIHESKGHDKKAFTWYWIAEKGGVSEAKHKAEVIGFKFKPMEVLDLERKARRLAKLYLYSY</sequence>
<protein>
    <submittedName>
        <fullName evidence="2">Tetratricopeptide repeat protein</fullName>
    </submittedName>
</protein>
<dbReference type="InterPro" id="IPR011990">
    <property type="entry name" value="TPR-like_helical_dom_sf"/>
</dbReference>
<dbReference type="InterPro" id="IPR052945">
    <property type="entry name" value="Mitotic_Regulator"/>
</dbReference>
<comment type="caution">
    <text evidence="2">The sequence shown here is derived from an EMBL/GenBank/DDBJ whole genome shotgun (WGS) entry which is preliminary data.</text>
</comment>
<dbReference type="Pfam" id="PF08238">
    <property type="entry name" value="Sel1"/>
    <property type="match status" value="3"/>
</dbReference>
<proteinExistence type="predicted"/>
<dbReference type="InterPro" id="IPR006597">
    <property type="entry name" value="Sel1-like"/>
</dbReference>
<name>A0AAW8PZI4_VIBPH</name>
<evidence type="ECO:0000313" key="2">
    <source>
        <dbReference type="EMBL" id="MDS1821682.1"/>
    </source>
</evidence>
<dbReference type="SMART" id="SM00671">
    <property type="entry name" value="SEL1"/>
    <property type="match status" value="4"/>
</dbReference>
<gene>
    <name evidence="2" type="ORF">QX249_13570</name>
</gene>
<dbReference type="PROSITE" id="PS51257">
    <property type="entry name" value="PROKAR_LIPOPROTEIN"/>
    <property type="match status" value="1"/>
</dbReference>
<dbReference type="Gene3D" id="1.25.40.10">
    <property type="entry name" value="Tetratricopeptide repeat domain"/>
    <property type="match status" value="1"/>
</dbReference>